<dbReference type="PROSITE" id="PS51343">
    <property type="entry name" value="PII_GLNB_DOM"/>
    <property type="match status" value="1"/>
</dbReference>
<dbReference type="GO" id="GO:0005524">
    <property type="term" value="F:ATP binding"/>
    <property type="evidence" value="ECO:0007669"/>
    <property type="project" value="TreeGrafter"/>
</dbReference>
<dbReference type="SUPFAM" id="SSF54913">
    <property type="entry name" value="GlnB-like"/>
    <property type="match status" value="1"/>
</dbReference>
<evidence type="ECO:0000313" key="2">
    <source>
        <dbReference type="Proteomes" id="UP000479132"/>
    </source>
</evidence>
<dbReference type="Gene3D" id="3.30.70.120">
    <property type="match status" value="1"/>
</dbReference>
<accession>A0A6M1T154</accession>
<reference evidence="1 2" key="1">
    <citation type="submission" date="2020-02" db="EMBL/GenBank/DDBJ databases">
        <title>Aliifodinibius halophilus 2W32, complete genome.</title>
        <authorList>
            <person name="Li Y."/>
            <person name="Wu S."/>
        </authorList>
    </citation>
    <scope>NUCLEOTIDE SEQUENCE [LARGE SCALE GENOMIC DNA]</scope>
    <source>
        <strain evidence="1 2">2W32</strain>
    </source>
</reference>
<comment type="caution">
    <text evidence="1">The sequence shown here is derived from an EMBL/GenBank/DDBJ whole genome shotgun (WGS) entry which is preliminary data.</text>
</comment>
<dbReference type="InterPro" id="IPR015867">
    <property type="entry name" value="N-reg_PII/ATP_PRibTrfase_C"/>
</dbReference>
<dbReference type="RefSeq" id="WP_165266684.1">
    <property type="nucleotide sequence ID" value="NZ_JAALLS010000004.1"/>
</dbReference>
<dbReference type="Pfam" id="PF00543">
    <property type="entry name" value="P-II"/>
    <property type="match status" value="1"/>
</dbReference>
<dbReference type="PANTHER" id="PTHR30115">
    <property type="entry name" value="NITROGEN REGULATORY PROTEIN P-II"/>
    <property type="match status" value="1"/>
</dbReference>
<dbReference type="InterPro" id="IPR002187">
    <property type="entry name" value="N-reg_PII"/>
</dbReference>
<organism evidence="1 2">
    <name type="scientific">Fodinibius halophilus</name>
    <dbReference type="NCBI Taxonomy" id="1736908"/>
    <lineage>
        <taxon>Bacteria</taxon>
        <taxon>Pseudomonadati</taxon>
        <taxon>Balneolota</taxon>
        <taxon>Balneolia</taxon>
        <taxon>Balneolales</taxon>
        <taxon>Balneolaceae</taxon>
        <taxon>Fodinibius</taxon>
    </lineage>
</organism>
<gene>
    <name evidence="1" type="ORF">G3569_04970</name>
</gene>
<dbReference type="EMBL" id="JAALLS010000004">
    <property type="protein sequence ID" value="NGP87697.1"/>
    <property type="molecule type" value="Genomic_DNA"/>
</dbReference>
<dbReference type="Proteomes" id="UP000479132">
    <property type="component" value="Unassembled WGS sequence"/>
</dbReference>
<protein>
    <submittedName>
        <fullName evidence="1">P-II family nitrogen regulator</fullName>
    </submittedName>
</protein>
<name>A0A6M1T154_9BACT</name>
<dbReference type="PRINTS" id="PR00340">
    <property type="entry name" value="PIIGLNB"/>
</dbReference>
<dbReference type="AlphaFoldDB" id="A0A6M1T154"/>
<sequence>MKLIKAYIRIDMFENVHRALNKEGYTSMTVMEAEGMGSYSDPKDQHSSLKFPALHTKVVKLEMVAETEHVDDIVQIIHENASTGHPGDGLMVVLPVERSIRVRDGEERQYTV</sequence>
<proteinExistence type="predicted"/>
<dbReference type="InterPro" id="IPR011322">
    <property type="entry name" value="N-reg_PII-like_a/b"/>
</dbReference>
<dbReference type="SMART" id="SM00938">
    <property type="entry name" value="P-II"/>
    <property type="match status" value="1"/>
</dbReference>
<dbReference type="PANTHER" id="PTHR30115:SF11">
    <property type="entry name" value="NITROGEN REGULATORY PROTEIN P-II HOMOLOG"/>
    <property type="match status" value="1"/>
</dbReference>
<dbReference type="GO" id="GO:0006808">
    <property type="term" value="P:regulation of nitrogen utilization"/>
    <property type="evidence" value="ECO:0007669"/>
    <property type="project" value="InterPro"/>
</dbReference>
<dbReference type="GO" id="GO:0030234">
    <property type="term" value="F:enzyme regulator activity"/>
    <property type="evidence" value="ECO:0007669"/>
    <property type="project" value="InterPro"/>
</dbReference>
<evidence type="ECO:0000313" key="1">
    <source>
        <dbReference type="EMBL" id="NGP87697.1"/>
    </source>
</evidence>
<dbReference type="GO" id="GO:0005829">
    <property type="term" value="C:cytosol"/>
    <property type="evidence" value="ECO:0007669"/>
    <property type="project" value="TreeGrafter"/>
</dbReference>
<keyword evidence="2" id="KW-1185">Reference proteome</keyword>